<dbReference type="Pfam" id="PF00072">
    <property type="entry name" value="Response_reg"/>
    <property type="match status" value="1"/>
</dbReference>
<dbReference type="InterPro" id="IPR013783">
    <property type="entry name" value="Ig-like_fold"/>
</dbReference>
<evidence type="ECO:0000256" key="10">
    <source>
        <dbReference type="SAM" id="Phobius"/>
    </source>
</evidence>
<dbReference type="PRINTS" id="PR00344">
    <property type="entry name" value="BCTRLSENSOR"/>
</dbReference>
<dbReference type="Gene3D" id="1.10.10.60">
    <property type="entry name" value="Homeodomain-like"/>
    <property type="match status" value="1"/>
</dbReference>
<dbReference type="GO" id="GO:0000155">
    <property type="term" value="F:phosphorelay sensor kinase activity"/>
    <property type="evidence" value="ECO:0007669"/>
    <property type="project" value="InterPro"/>
</dbReference>
<dbReference type="SMART" id="SM00342">
    <property type="entry name" value="HTH_ARAC"/>
    <property type="match status" value="1"/>
</dbReference>
<protein>
    <recommendedName>
        <fullName evidence="2">histidine kinase</fullName>
        <ecNumber evidence="2">2.7.13.3</ecNumber>
    </recommendedName>
</protein>
<dbReference type="InterPro" id="IPR001789">
    <property type="entry name" value="Sig_transdc_resp-reg_receiver"/>
</dbReference>
<keyword evidence="10" id="KW-0812">Transmembrane</keyword>
<dbReference type="InterPro" id="IPR011110">
    <property type="entry name" value="Reg_prop"/>
</dbReference>
<evidence type="ECO:0000256" key="7">
    <source>
        <dbReference type="ARBA" id="ARBA00023125"/>
    </source>
</evidence>
<feature type="modified residue" description="4-aspartylphosphate" evidence="9">
    <location>
        <position position="1183"/>
    </location>
</feature>
<dbReference type="RefSeq" id="WP_125221299.1">
    <property type="nucleotide sequence ID" value="NZ_QUSX01000001.1"/>
</dbReference>
<dbReference type="Gene3D" id="3.30.565.10">
    <property type="entry name" value="Histidine kinase-like ATPase, C-terminal domain"/>
    <property type="match status" value="1"/>
</dbReference>
<evidence type="ECO:0000259" key="12">
    <source>
        <dbReference type="PROSITE" id="PS50109"/>
    </source>
</evidence>
<evidence type="ECO:0000259" key="11">
    <source>
        <dbReference type="PROSITE" id="PS01124"/>
    </source>
</evidence>
<keyword evidence="4" id="KW-0808">Transferase</keyword>
<dbReference type="Gene3D" id="1.10.287.130">
    <property type="match status" value="1"/>
</dbReference>
<dbReference type="InterPro" id="IPR018062">
    <property type="entry name" value="HTH_AraC-typ_CS"/>
</dbReference>
<dbReference type="InterPro" id="IPR015943">
    <property type="entry name" value="WD40/YVTN_repeat-like_dom_sf"/>
</dbReference>
<dbReference type="OrthoDB" id="358279at2"/>
<dbReference type="PROSITE" id="PS00041">
    <property type="entry name" value="HTH_ARAC_FAMILY_1"/>
    <property type="match status" value="1"/>
</dbReference>
<dbReference type="InterPro" id="IPR004358">
    <property type="entry name" value="Sig_transdc_His_kin-like_C"/>
</dbReference>
<feature type="domain" description="HTH araC/xylS-type" evidence="11">
    <location>
        <begin position="1282"/>
        <end position="1381"/>
    </location>
</feature>
<dbReference type="InterPro" id="IPR036097">
    <property type="entry name" value="HisK_dim/P_sf"/>
</dbReference>
<dbReference type="SUPFAM" id="SSF52172">
    <property type="entry name" value="CheY-like"/>
    <property type="match status" value="1"/>
</dbReference>
<evidence type="ECO:0000256" key="2">
    <source>
        <dbReference type="ARBA" id="ARBA00012438"/>
    </source>
</evidence>
<dbReference type="SUPFAM" id="SSF63829">
    <property type="entry name" value="Calcium-dependent phosphotriesterase"/>
    <property type="match status" value="2"/>
</dbReference>
<dbReference type="Pfam" id="PF00512">
    <property type="entry name" value="HisKA"/>
    <property type="match status" value="1"/>
</dbReference>
<dbReference type="FunFam" id="2.60.40.10:FF:000791">
    <property type="entry name" value="Two-component system sensor histidine kinase/response regulator"/>
    <property type="match status" value="1"/>
</dbReference>
<dbReference type="SUPFAM" id="SSF47384">
    <property type="entry name" value="Homodimeric domain of signal transducing histidine kinase"/>
    <property type="match status" value="1"/>
</dbReference>
<dbReference type="SMART" id="SM00388">
    <property type="entry name" value="HisKA"/>
    <property type="match status" value="1"/>
</dbReference>
<evidence type="ECO:0000256" key="1">
    <source>
        <dbReference type="ARBA" id="ARBA00000085"/>
    </source>
</evidence>
<feature type="transmembrane region" description="Helical" evidence="10">
    <location>
        <begin position="7"/>
        <end position="26"/>
    </location>
</feature>
<dbReference type="PANTHER" id="PTHR43547:SF2">
    <property type="entry name" value="HYBRID SIGNAL TRANSDUCTION HISTIDINE KINASE C"/>
    <property type="match status" value="1"/>
</dbReference>
<dbReference type="InterPro" id="IPR036890">
    <property type="entry name" value="HATPase_C_sf"/>
</dbReference>
<dbReference type="GO" id="GO:0003700">
    <property type="term" value="F:DNA-binding transcription factor activity"/>
    <property type="evidence" value="ECO:0007669"/>
    <property type="project" value="InterPro"/>
</dbReference>
<keyword evidence="5 14" id="KW-0418">Kinase</keyword>
<keyword evidence="7" id="KW-0238">DNA-binding</keyword>
<sequence>MLYQKYIHTSYLFISVLCGLMLSAQYKDSNYNFLDIEESITQRAVSTIVQDKQGLIWMGTYGLGLNKYNGIDLVPYTQEFDNPNSLNSSLVHTAYVDSSGLLWVGTETGLDVYQKDFDNFKHVSFYKNGKPLNNLVVTAIVEIGNDRLLIGTIANGLFKVDIKTLKGYPVTINNPASTPLLINCLLRYKDQIVYIGTNRGLYSFDGKQTHRVKLREKLFGETENFEINIESLLIDDRGSLWLGTHSNGLLKFSNPDASRNHYKIDIFNITSERILTIVQAPDKRILCGTENDGLYVLSQNGDLIKNYRYDKFNNNSIKSNSVWSLFVDKQDRIWIGYYNKGVGVHDYNYDKFPDIQSISNVDNSLQSSSVTGIIKDKQKRLWIGMDGGGIDVYDIKTNQFVHLLDNKNSIARGLKADDVQTIFMDSHENIWVGTWNSGIYFLKSNTQVFKHFDTYSTNGALKSNRVMSFSEDNFGKIWIGTFSNGLHYYSLEDGKFGSVDDKKFNDLKTYRAEIRKIMVDSKNTIWIATTSGLFKRQAESSESFNKIELKSEKMNSNGPSVSVDVIVSLYEDSENNIWIGTDGAGVWKFDAGNDSIQWYNKKQGLEQETIATIMEANDGKLWMAGNKGISCYDKSKGQIINYDINDGLLTNDFNFNAAFKDEDGTLYFGNYKGINVVKPSALPRNIHEPEVYFTDFKVYNKSLEINEKDAPLKKVISETEQITLNHKQSVFTIEFMGINYTRPEKNQYAYYLEGLEDDWNFVGNARSATYTNLSPGNYTFKLKAANNDGLWGDKVKTLSLTVLAPWWKTKLAIIFYLATIVLFSTWLYRLLRARIREKRLVEFERSRRIQEEELNTKKIQFFTNISHEFRTPLTLILNPLKDIMSNTSLPLPTVVQEKHTIIYKNAARLKRLIDELMDFRKLQLNKFSIKVSKIDINTFIKEITDHFKEEALLKNIALLIERNEAPLYLWSDPGMLEKVIFNILSNAFKVTPENGAITISVFQSPNDVHFPLAENKTLPCLEVNIEDTGSGINQEEVKKIFDRFYQVKNMNSQYYGGTGIGLEVVRNFVELLKGVIIIESEETVGTKFRILLPLGKEHFNESEFFSNPQSESYLPNLNYSKTSLASKFDNKSLKTILIVEDNTELRSYLKHELSFEHTILEASNGQQALDIAHRRIPDVIITDVVMPEMDGLEFCRNLKKHIATSHIPIIMLTAKAMIDDKVNGVNSGADVYMTKPFDMRLLNSYLSRLIENRQVYITKNLNDPTKLNLLEKTTEMDKSFMRKVLDYLNKNIEKTELNVEHMAEDIHLSRSQLYRKIKAMTGLTPNELIRKVRLEKAKNMIETGCESIAEVGFKVGFSSPSYFSRCFKSEFGILPTDIKTK</sequence>
<dbReference type="Gene3D" id="2.60.40.10">
    <property type="entry name" value="Immunoglobulins"/>
    <property type="match status" value="1"/>
</dbReference>
<dbReference type="CDD" id="cd00082">
    <property type="entry name" value="HisKA"/>
    <property type="match status" value="1"/>
</dbReference>
<dbReference type="InterPro" id="IPR011006">
    <property type="entry name" value="CheY-like_superfamily"/>
</dbReference>
<comment type="catalytic activity">
    <reaction evidence="1">
        <text>ATP + protein L-histidine = ADP + protein N-phospho-L-histidine.</text>
        <dbReference type="EC" id="2.7.13.3"/>
    </reaction>
</comment>
<dbReference type="Pfam" id="PF07495">
    <property type="entry name" value="Y_Y_Y"/>
    <property type="match status" value="1"/>
</dbReference>
<dbReference type="Proteomes" id="UP000286990">
    <property type="component" value="Unassembled WGS sequence"/>
</dbReference>
<dbReference type="EMBL" id="QUSX01000001">
    <property type="protein sequence ID" value="RRQ49477.1"/>
    <property type="molecule type" value="Genomic_DNA"/>
</dbReference>
<feature type="domain" description="Response regulatory" evidence="13">
    <location>
        <begin position="1135"/>
        <end position="1250"/>
    </location>
</feature>
<dbReference type="InterPro" id="IPR009057">
    <property type="entry name" value="Homeodomain-like_sf"/>
</dbReference>
<evidence type="ECO:0000256" key="6">
    <source>
        <dbReference type="ARBA" id="ARBA00023015"/>
    </source>
</evidence>
<dbReference type="EC" id="2.7.13.3" evidence="2"/>
<dbReference type="Pfam" id="PF12833">
    <property type="entry name" value="HTH_18"/>
    <property type="match status" value="1"/>
</dbReference>
<dbReference type="SUPFAM" id="SSF50998">
    <property type="entry name" value="Quinoprotein alcohol dehydrogenase-like"/>
    <property type="match status" value="1"/>
</dbReference>
<gene>
    <name evidence="14" type="ORF">DZC72_02375</name>
</gene>
<evidence type="ECO:0000256" key="8">
    <source>
        <dbReference type="ARBA" id="ARBA00023163"/>
    </source>
</evidence>
<reference evidence="15" key="1">
    <citation type="submission" date="2018-12" db="EMBL/GenBank/DDBJ databases">
        <title>Maribacter lutimaris sp. nov., isolated from marine sediment.</title>
        <authorList>
            <person name="Kim K.K."/>
        </authorList>
    </citation>
    <scope>NUCLEOTIDE SEQUENCE [LARGE SCALE GENOMIC DNA]</scope>
    <source>
        <strain evidence="15">PoM-212</strain>
    </source>
</reference>
<keyword evidence="8" id="KW-0804">Transcription</keyword>
<dbReference type="InterPro" id="IPR018060">
    <property type="entry name" value="HTH_AraC"/>
</dbReference>
<evidence type="ECO:0000256" key="9">
    <source>
        <dbReference type="PROSITE-ProRule" id="PRU00169"/>
    </source>
</evidence>
<evidence type="ECO:0000256" key="4">
    <source>
        <dbReference type="ARBA" id="ARBA00022679"/>
    </source>
</evidence>
<dbReference type="PROSITE" id="PS50109">
    <property type="entry name" value="HIS_KIN"/>
    <property type="match status" value="1"/>
</dbReference>
<dbReference type="SUPFAM" id="SSF46689">
    <property type="entry name" value="Homeodomain-like"/>
    <property type="match status" value="1"/>
</dbReference>
<dbReference type="Gene3D" id="2.130.10.10">
    <property type="entry name" value="YVTN repeat-like/Quinoprotein amine dehydrogenase"/>
    <property type="match status" value="2"/>
</dbReference>
<dbReference type="SMART" id="SM00387">
    <property type="entry name" value="HATPase_c"/>
    <property type="match status" value="1"/>
</dbReference>
<dbReference type="Pfam" id="PF07494">
    <property type="entry name" value="Reg_prop"/>
    <property type="match status" value="6"/>
</dbReference>
<keyword evidence="6" id="KW-0805">Transcription regulation</keyword>
<keyword evidence="10" id="KW-0472">Membrane</keyword>
<dbReference type="InterPro" id="IPR003661">
    <property type="entry name" value="HisK_dim/P_dom"/>
</dbReference>
<name>A0A3R8R8V2_9FLAO</name>
<dbReference type="Gene3D" id="3.40.50.2300">
    <property type="match status" value="1"/>
</dbReference>
<organism evidence="14 15">
    <name type="scientific">Maribacter algicola</name>
    <dbReference type="NCBI Taxonomy" id="2498892"/>
    <lineage>
        <taxon>Bacteria</taxon>
        <taxon>Pseudomonadati</taxon>
        <taxon>Bacteroidota</taxon>
        <taxon>Flavobacteriia</taxon>
        <taxon>Flavobacteriales</taxon>
        <taxon>Flavobacteriaceae</taxon>
        <taxon>Maribacter</taxon>
    </lineage>
</organism>
<dbReference type="PROSITE" id="PS50110">
    <property type="entry name" value="RESPONSE_REGULATORY"/>
    <property type="match status" value="1"/>
</dbReference>
<dbReference type="PROSITE" id="PS01124">
    <property type="entry name" value="HTH_ARAC_FAMILY_2"/>
    <property type="match status" value="1"/>
</dbReference>
<evidence type="ECO:0000256" key="3">
    <source>
        <dbReference type="ARBA" id="ARBA00022553"/>
    </source>
</evidence>
<dbReference type="InterPro" id="IPR011123">
    <property type="entry name" value="Y_Y_Y"/>
</dbReference>
<dbReference type="InterPro" id="IPR011047">
    <property type="entry name" value="Quinoprotein_ADH-like_sf"/>
</dbReference>
<dbReference type="FunFam" id="3.30.565.10:FF:000006">
    <property type="entry name" value="Sensor histidine kinase WalK"/>
    <property type="match status" value="1"/>
</dbReference>
<dbReference type="InterPro" id="IPR005467">
    <property type="entry name" value="His_kinase_dom"/>
</dbReference>
<dbReference type="CDD" id="cd00146">
    <property type="entry name" value="PKD"/>
    <property type="match status" value="1"/>
</dbReference>
<keyword evidence="10" id="KW-1133">Transmembrane helix</keyword>
<dbReference type="InterPro" id="IPR003594">
    <property type="entry name" value="HATPase_dom"/>
</dbReference>
<dbReference type="CDD" id="cd17574">
    <property type="entry name" value="REC_OmpR"/>
    <property type="match status" value="1"/>
</dbReference>
<dbReference type="GO" id="GO:0043565">
    <property type="term" value="F:sequence-specific DNA binding"/>
    <property type="evidence" value="ECO:0007669"/>
    <property type="project" value="InterPro"/>
</dbReference>
<dbReference type="SMART" id="SM00448">
    <property type="entry name" value="REC"/>
    <property type="match status" value="1"/>
</dbReference>
<proteinExistence type="predicted"/>
<comment type="caution">
    <text evidence="14">The sequence shown here is derived from an EMBL/GenBank/DDBJ whole genome shotgun (WGS) entry which is preliminary data.</text>
</comment>
<dbReference type="Pfam" id="PF02518">
    <property type="entry name" value="HATPase_c"/>
    <property type="match status" value="1"/>
</dbReference>
<evidence type="ECO:0000259" key="13">
    <source>
        <dbReference type="PROSITE" id="PS50110"/>
    </source>
</evidence>
<dbReference type="PANTHER" id="PTHR43547">
    <property type="entry name" value="TWO-COMPONENT HISTIDINE KINASE"/>
    <property type="match status" value="1"/>
</dbReference>
<feature type="domain" description="Histidine kinase" evidence="12">
    <location>
        <begin position="864"/>
        <end position="1096"/>
    </location>
</feature>
<evidence type="ECO:0000256" key="5">
    <source>
        <dbReference type="ARBA" id="ARBA00022777"/>
    </source>
</evidence>
<keyword evidence="15" id="KW-1185">Reference proteome</keyword>
<evidence type="ECO:0000313" key="14">
    <source>
        <dbReference type="EMBL" id="RRQ49477.1"/>
    </source>
</evidence>
<dbReference type="SUPFAM" id="SSF55874">
    <property type="entry name" value="ATPase domain of HSP90 chaperone/DNA topoisomerase II/histidine kinase"/>
    <property type="match status" value="1"/>
</dbReference>
<evidence type="ECO:0000313" key="15">
    <source>
        <dbReference type="Proteomes" id="UP000286990"/>
    </source>
</evidence>
<accession>A0A3R8R8V2</accession>
<keyword evidence="3 9" id="KW-0597">Phosphoprotein</keyword>